<sequence>MNQSRKIRPADEILNHALRVQAGDKTAIQQTQWSHGEFPPSPLLREKPPAAPFPIDALGPLSDAARAIEDMTQAPSALAAQSVLGVASLAVQGFADVQLHHSGSARGPLNLFLLTICESGERKSGCDKLAMGPVRSFEAKLQSDRQSEMQSFQNQQAVFMERRKNILRNLKSTDAAVQAKRDLDALGPEPEPPLSPSIVASDPTIEGVIKNLHCMHPSLGLFSDEAGAFIGGYAMNKDNALKTAAKLSKFWDGAAIDRWRAEDGSSLFLGRRLCCHLMAQEIASASFLADPVMNGQGLLARFLIVQPASTIGFRLRDSFCASSVTALSRFHLRISDILHADLPLAENTRNQLEPRLLELSGDAKDRLKAFAQDIEKSQQPDGTLEGLRAFASKSAEHTARLAGIMTLYADLRSTSVEGPTMENAITLVRYYINEAERLTGGAGLTRDIINAEKLRLWLINKWPHDHVSATDALQRGPLKRGFSASDIRALLEVLQAHDWIVKENRGAIIDGQKRREAWRIRRAKD</sequence>
<dbReference type="Proteomes" id="UP000002745">
    <property type="component" value="Chromosome"/>
</dbReference>
<protein>
    <recommendedName>
        <fullName evidence="3">DUF3987 domain-containing protein</fullName>
    </recommendedName>
</protein>
<dbReference type="eggNOG" id="COG4983">
    <property type="taxonomic scope" value="Bacteria"/>
</dbReference>
<proteinExistence type="predicted"/>
<reference evidence="2" key="1">
    <citation type="journal article" date="2011" name="J. Bacteriol.">
        <title>Genome sequences of eight morphologically diverse alphaproteobacteria.</title>
        <authorList>
            <consortium name="US DOE Joint Genome Institute"/>
            <person name="Brown P.J."/>
            <person name="Kysela D.T."/>
            <person name="Buechlein A."/>
            <person name="Hemmerich C."/>
            <person name="Brun Y.V."/>
        </authorList>
    </citation>
    <scope>NUCLEOTIDE SEQUENCE [LARGE SCALE GENOMIC DNA]</scope>
    <source>
        <strain evidence="2">ATCC 49814 / DSM 5838 / IFAM 1418</strain>
    </source>
</reference>
<name>C6XJN5_HIRBI</name>
<dbReference type="OrthoDB" id="9067983at2"/>
<dbReference type="InterPro" id="IPR025048">
    <property type="entry name" value="DUF3987"/>
</dbReference>
<accession>C6XJN5</accession>
<dbReference type="KEGG" id="hba:Hbal_1642"/>
<gene>
    <name evidence="1" type="ordered locus">Hbal_1642</name>
</gene>
<organism evidence="1 2">
    <name type="scientific">Hirschia baltica (strain ATCC 49814 / DSM 5838 / IFAM 1418)</name>
    <dbReference type="NCBI Taxonomy" id="582402"/>
    <lineage>
        <taxon>Bacteria</taxon>
        <taxon>Pseudomonadati</taxon>
        <taxon>Pseudomonadota</taxon>
        <taxon>Alphaproteobacteria</taxon>
        <taxon>Hyphomonadales</taxon>
        <taxon>Hyphomonadaceae</taxon>
        <taxon>Hirschia</taxon>
    </lineage>
</organism>
<dbReference type="HOGENOM" id="CLU_020866_4_0_5"/>
<dbReference type="RefSeq" id="WP_015827480.1">
    <property type="nucleotide sequence ID" value="NC_012982.1"/>
</dbReference>
<dbReference type="EMBL" id="CP001678">
    <property type="protein sequence ID" value="ACT59330.1"/>
    <property type="molecule type" value="Genomic_DNA"/>
</dbReference>
<evidence type="ECO:0008006" key="3">
    <source>
        <dbReference type="Google" id="ProtNLM"/>
    </source>
</evidence>
<evidence type="ECO:0000313" key="2">
    <source>
        <dbReference type="Proteomes" id="UP000002745"/>
    </source>
</evidence>
<dbReference type="AlphaFoldDB" id="C6XJN5"/>
<dbReference type="STRING" id="582402.Hbal_1642"/>
<keyword evidence="2" id="KW-1185">Reference proteome</keyword>
<dbReference type="Pfam" id="PF13148">
    <property type="entry name" value="DUF3987"/>
    <property type="match status" value="1"/>
</dbReference>
<evidence type="ECO:0000313" key="1">
    <source>
        <dbReference type="EMBL" id="ACT59330.1"/>
    </source>
</evidence>